<evidence type="ECO:0000256" key="10">
    <source>
        <dbReference type="ARBA" id="ARBA00032474"/>
    </source>
</evidence>
<sequence>MKNNNYFVQGGIDPIFIGEQIAMYGSKHDIGAHSIFLGQVRADVKVKKQVSGIEYSTYEDMANEAFSKIREEAFEKWSLSCLYIFHSIGLVNTGELSLFVFCSSGHRRESIKAMEKVVEDIKHKIPIWKKEVMTDQSACWVYK</sequence>
<comment type="catalytic activity">
    <reaction evidence="11">
        <text>2 [molybdopterin-synthase sulfur-carrier protein]-C-terminal-Gly-aminoethanethioate + cyclic pyranopterin phosphate + H2O = molybdopterin + 2 [molybdopterin-synthase sulfur-carrier protein]-C-terminal Gly-Gly + 2 H(+)</text>
        <dbReference type="Rhea" id="RHEA:26333"/>
        <dbReference type="Rhea" id="RHEA-COMP:12202"/>
        <dbReference type="Rhea" id="RHEA-COMP:19907"/>
        <dbReference type="ChEBI" id="CHEBI:15377"/>
        <dbReference type="ChEBI" id="CHEBI:15378"/>
        <dbReference type="ChEBI" id="CHEBI:58698"/>
        <dbReference type="ChEBI" id="CHEBI:59648"/>
        <dbReference type="ChEBI" id="CHEBI:90778"/>
        <dbReference type="ChEBI" id="CHEBI:232372"/>
        <dbReference type="EC" id="2.8.1.12"/>
    </reaction>
</comment>
<evidence type="ECO:0000256" key="1">
    <source>
        <dbReference type="ARBA" id="ARBA00005046"/>
    </source>
</evidence>
<dbReference type="CDD" id="cd00756">
    <property type="entry name" value="MoaE"/>
    <property type="match status" value="1"/>
</dbReference>
<dbReference type="Pfam" id="PF02391">
    <property type="entry name" value="MoaE"/>
    <property type="match status" value="1"/>
</dbReference>
<comment type="pathway">
    <text evidence="1">Cofactor biosynthesis; molybdopterin biosynthesis.</text>
</comment>
<evidence type="ECO:0000256" key="6">
    <source>
        <dbReference type="ARBA" id="ARBA00026066"/>
    </source>
</evidence>
<gene>
    <name evidence="12" type="ORF">NM686_006125</name>
</gene>
<evidence type="ECO:0000256" key="4">
    <source>
        <dbReference type="ARBA" id="ARBA00013858"/>
    </source>
</evidence>
<evidence type="ECO:0000256" key="3">
    <source>
        <dbReference type="ARBA" id="ARBA00011950"/>
    </source>
</evidence>
<protein>
    <recommendedName>
        <fullName evidence="4">Molybdopterin synthase catalytic subunit</fullName>
        <ecNumber evidence="3">2.8.1.12</ecNumber>
    </recommendedName>
    <alternativeName>
        <fullName evidence="9">MPT synthase subunit 2</fullName>
    </alternativeName>
    <alternativeName>
        <fullName evidence="7">Molybdenum cofactor biosynthesis protein E</fullName>
    </alternativeName>
    <alternativeName>
        <fullName evidence="8">Molybdopterin-converting factor large subunit</fullName>
    </alternativeName>
    <alternativeName>
        <fullName evidence="10">Molybdopterin-converting factor subunit 2</fullName>
    </alternativeName>
</protein>
<evidence type="ECO:0000256" key="2">
    <source>
        <dbReference type="ARBA" id="ARBA00005426"/>
    </source>
</evidence>
<organism evidence="12 13">
    <name type="scientific">Methylomonas rapida</name>
    <dbReference type="NCBI Taxonomy" id="2963939"/>
    <lineage>
        <taxon>Bacteria</taxon>
        <taxon>Pseudomonadati</taxon>
        <taxon>Pseudomonadota</taxon>
        <taxon>Gammaproteobacteria</taxon>
        <taxon>Methylococcales</taxon>
        <taxon>Methylococcaceae</taxon>
        <taxon>Methylomonas</taxon>
    </lineage>
</organism>
<comment type="similarity">
    <text evidence="2">Belongs to the MoaE family.</text>
</comment>
<evidence type="ECO:0000256" key="7">
    <source>
        <dbReference type="ARBA" id="ARBA00029745"/>
    </source>
</evidence>
<keyword evidence="13" id="KW-1185">Reference proteome</keyword>
<evidence type="ECO:0000256" key="9">
    <source>
        <dbReference type="ARBA" id="ARBA00030781"/>
    </source>
</evidence>
<dbReference type="EC" id="2.8.1.12" evidence="3"/>
<reference evidence="12" key="1">
    <citation type="submission" date="2022-11" db="EMBL/GenBank/DDBJ databases">
        <title>Methylomonas rapida sp. nov., Carotenoid-Producing Obligate Methanotrophs with High Growth Characteristics and Biotechnological Potential.</title>
        <authorList>
            <person name="Tikhonova E.N."/>
            <person name="Suleimanov R.Z."/>
            <person name="Miroshnikov K."/>
            <person name="Oshkin I.Y."/>
            <person name="Belova S.E."/>
            <person name="Danilova O.V."/>
            <person name="Ashikhmin A."/>
            <person name="Konopkin A."/>
            <person name="But S.Y."/>
            <person name="Khmelenina V.N."/>
            <person name="Kuznetsov N."/>
            <person name="Pimenov N.V."/>
            <person name="Dedysh S.N."/>
        </authorList>
    </citation>
    <scope>NUCLEOTIDE SEQUENCE</scope>
    <source>
        <strain evidence="12">MP1</strain>
    </source>
</reference>
<dbReference type="EMBL" id="CP113517">
    <property type="protein sequence ID" value="WAR46092.1"/>
    <property type="molecule type" value="Genomic_DNA"/>
</dbReference>
<dbReference type="SUPFAM" id="SSF54690">
    <property type="entry name" value="Molybdopterin synthase subunit MoaE"/>
    <property type="match status" value="1"/>
</dbReference>
<dbReference type="InterPro" id="IPR003448">
    <property type="entry name" value="Mopterin_biosynth_MoaE"/>
</dbReference>
<dbReference type="Gene3D" id="3.90.1170.40">
    <property type="entry name" value="Molybdopterin biosynthesis MoaE subunit"/>
    <property type="match status" value="1"/>
</dbReference>
<comment type="subunit">
    <text evidence="6">Heterotetramer of 2 MoaD subunits and 2 MoaE subunits. Also stable as homodimer. The enzyme changes between these two forms during catalysis.</text>
</comment>
<keyword evidence="5" id="KW-0501">Molybdenum cofactor biosynthesis</keyword>
<dbReference type="Proteomes" id="UP001162780">
    <property type="component" value="Chromosome"/>
</dbReference>
<proteinExistence type="inferred from homology"/>
<accession>A0ABY7GNK4</accession>
<dbReference type="RefSeq" id="WP_255186997.1">
    <property type="nucleotide sequence ID" value="NZ_CP113517.1"/>
</dbReference>
<evidence type="ECO:0000313" key="13">
    <source>
        <dbReference type="Proteomes" id="UP001162780"/>
    </source>
</evidence>
<name>A0ABY7GNK4_9GAMM</name>
<dbReference type="PANTHER" id="PTHR23404">
    <property type="entry name" value="MOLYBDOPTERIN SYNTHASE RELATED"/>
    <property type="match status" value="1"/>
</dbReference>
<evidence type="ECO:0000256" key="8">
    <source>
        <dbReference type="ARBA" id="ARBA00030407"/>
    </source>
</evidence>
<dbReference type="InterPro" id="IPR036563">
    <property type="entry name" value="MoaE_sf"/>
</dbReference>
<evidence type="ECO:0000256" key="11">
    <source>
        <dbReference type="ARBA" id="ARBA00049878"/>
    </source>
</evidence>
<evidence type="ECO:0000256" key="5">
    <source>
        <dbReference type="ARBA" id="ARBA00023150"/>
    </source>
</evidence>
<evidence type="ECO:0000313" key="12">
    <source>
        <dbReference type="EMBL" id="WAR46092.1"/>
    </source>
</evidence>